<dbReference type="EMBL" id="GGEC01051253">
    <property type="protein sequence ID" value="MBX31737.1"/>
    <property type="molecule type" value="Transcribed_RNA"/>
</dbReference>
<sequence>MKYYCNFPVSYMEVTRELVHRMPTHLLPQGSEPTQLGGVFFQTSFRAFNWLTVSAGVKRYMMKSLHGPHSQNF</sequence>
<dbReference type="AlphaFoldDB" id="A0A2P2MNG6"/>
<proteinExistence type="predicted"/>
<organism evidence="1">
    <name type="scientific">Rhizophora mucronata</name>
    <name type="common">Asiatic mangrove</name>
    <dbReference type="NCBI Taxonomy" id="61149"/>
    <lineage>
        <taxon>Eukaryota</taxon>
        <taxon>Viridiplantae</taxon>
        <taxon>Streptophyta</taxon>
        <taxon>Embryophyta</taxon>
        <taxon>Tracheophyta</taxon>
        <taxon>Spermatophyta</taxon>
        <taxon>Magnoliopsida</taxon>
        <taxon>eudicotyledons</taxon>
        <taxon>Gunneridae</taxon>
        <taxon>Pentapetalae</taxon>
        <taxon>rosids</taxon>
        <taxon>fabids</taxon>
        <taxon>Malpighiales</taxon>
        <taxon>Rhizophoraceae</taxon>
        <taxon>Rhizophora</taxon>
    </lineage>
</organism>
<name>A0A2P2MNG6_RHIMU</name>
<accession>A0A2P2MNG6</accession>
<protein>
    <submittedName>
        <fullName evidence="1">Uncharacterized protein</fullName>
    </submittedName>
</protein>
<evidence type="ECO:0000313" key="1">
    <source>
        <dbReference type="EMBL" id="MBX31737.1"/>
    </source>
</evidence>
<reference evidence="1" key="1">
    <citation type="submission" date="2018-02" db="EMBL/GenBank/DDBJ databases">
        <title>Rhizophora mucronata_Transcriptome.</title>
        <authorList>
            <person name="Meera S.P."/>
            <person name="Sreeshan A."/>
            <person name="Augustine A."/>
        </authorList>
    </citation>
    <scope>NUCLEOTIDE SEQUENCE</scope>
    <source>
        <tissue evidence="1">Leaf</tissue>
    </source>
</reference>